<dbReference type="RefSeq" id="WP_184094142.1">
    <property type="nucleotide sequence ID" value="NZ_AP023367.1"/>
</dbReference>
<comment type="similarity">
    <text evidence="1 5">Belongs to the peptidase S8 family.</text>
</comment>
<proteinExistence type="inferred from homology"/>
<gene>
    <name evidence="6" type="ORF">acsn021_29100</name>
</gene>
<dbReference type="PIRSF" id="PIRSF037894">
    <property type="entry name" value="Subtilisin_rel_CspABC"/>
    <property type="match status" value="1"/>
</dbReference>
<dbReference type="InterPro" id="IPR017310">
    <property type="entry name" value="Pept_S8A_subtilisin_clostridia"/>
</dbReference>
<accession>A0A6S6R8Q8</accession>
<dbReference type="Proteomes" id="UP000515561">
    <property type="component" value="Chromosome"/>
</dbReference>
<dbReference type="PRINTS" id="PR00723">
    <property type="entry name" value="SUBTILISIN"/>
</dbReference>
<dbReference type="InterPro" id="IPR000209">
    <property type="entry name" value="Peptidase_S8/S53_dom"/>
</dbReference>
<protein>
    <submittedName>
        <fullName evidence="6">Uncharacterized protein</fullName>
    </submittedName>
</protein>
<dbReference type="AlphaFoldDB" id="A0A6S6R8Q8"/>
<dbReference type="KEGG" id="acel:acsn021_29100"/>
<dbReference type="PANTHER" id="PTHR43806">
    <property type="entry name" value="PEPTIDASE S8"/>
    <property type="match status" value="1"/>
</dbReference>
<dbReference type="PANTHER" id="PTHR43806:SF11">
    <property type="entry name" value="CEREVISIN-RELATED"/>
    <property type="match status" value="1"/>
</dbReference>
<evidence type="ECO:0000256" key="2">
    <source>
        <dbReference type="ARBA" id="ARBA00022670"/>
    </source>
</evidence>
<dbReference type="Gene3D" id="2.60.120.1290">
    <property type="match status" value="1"/>
</dbReference>
<dbReference type="InterPro" id="IPR015500">
    <property type="entry name" value="Peptidase_S8_subtilisin-rel"/>
</dbReference>
<dbReference type="InterPro" id="IPR023827">
    <property type="entry name" value="Peptidase_S8_Asp-AS"/>
</dbReference>
<dbReference type="SUPFAM" id="SSF52743">
    <property type="entry name" value="Subtilisin-like"/>
    <property type="match status" value="1"/>
</dbReference>
<keyword evidence="2" id="KW-0645">Protease</keyword>
<name>A0A6S6R8Q8_9FIRM</name>
<organism evidence="6 7">
    <name type="scientific">Anaerocolumna cellulosilytica</name>
    <dbReference type="NCBI Taxonomy" id="433286"/>
    <lineage>
        <taxon>Bacteria</taxon>
        <taxon>Bacillati</taxon>
        <taxon>Bacillota</taxon>
        <taxon>Clostridia</taxon>
        <taxon>Lachnospirales</taxon>
        <taxon>Lachnospiraceae</taxon>
        <taxon>Anaerocolumna</taxon>
    </lineage>
</organism>
<evidence type="ECO:0000256" key="4">
    <source>
        <dbReference type="ARBA" id="ARBA00022825"/>
    </source>
</evidence>
<evidence type="ECO:0000256" key="1">
    <source>
        <dbReference type="ARBA" id="ARBA00011073"/>
    </source>
</evidence>
<dbReference type="Pfam" id="PF00082">
    <property type="entry name" value="Peptidase_S8"/>
    <property type="match status" value="2"/>
</dbReference>
<evidence type="ECO:0000313" key="7">
    <source>
        <dbReference type="Proteomes" id="UP000515561"/>
    </source>
</evidence>
<reference evidence="6 7" key="1">
    <citation type="journal article" date="2016" name="Int. J. Syst. Evol. Microbiol.">
        <title>Descriptions of Anaerotaenia torta gen. nov., sp. nov. and Anaerocolumna cellulosilytica gen. nov., sp. nov. isolated from a methanogenic reactor of cattle waste.</title>
        <authorList>
            <person name="Uek A."/>
            <person name="Ohtaki Y."/>
            <person name="Kaku N."/>
            <person name="Ueki K."/>
        </authorList>
    </citation>
    <scope>NUCLEOTIDE SEQUENCE [LARGE SCALE GENOMIC DNA]</scope>
    <source>
        <strain evidence="6 7">SN021</strain>
    </source>
</reference>
<keyword evidence="3" id="KW-0378">Hydrolase</keyword>
<evidence type="ECO:0000313" key="6">
    <source>
        <dbReference type="EMBL" id="BCJ95341.1"/>
    </source>
</evidence>
<sequence length="571" mass="63733">MTQEEKYKIISDDFIDLIIEYNRNEKLLNRYTNSTSHIINTRYAIAYVPASQLTDNFVYQYGYNTLPYCYGLTSEKSLEASGILKLRRVPSLNLRGKGVLIALVDTGIDYTNPIFRHADGSTRIVSLWDQTINSQNQYPEDTYFGTLYHSEQINQALSSTSPYDIVPSLDENGHGSMLAGIAAGSEVPASEFSGVAPDSELVIVKLKEAKPALRQFLMIPPDVPCYQENDILWGLDFVLKEARRLQRPMAICIGFGTSQGPHDGTGPLNNTLSFYADFPGISIVVAAGNEGNKRRHFFSQIDSAIGYSTVELNVGPNESGFFMELWGAMPNTYSIEIISPDGERSGRIEESIYANRKYDFIFSNTTLLVDYRIIETHTGEQLILFRFKHPVNGIWRFQVYTRGDLKGSYHIWLPMGNFISNNIYFLESTPYTTLTSPSDSFSPIAVTAYNPANNSLYLEASKGYTRTGTIKPELTAPGSNITVPILNQGFGDSSGTGLAAAHTAGIAALLMEWGIVKGFYKRLDSVEIKKLLIRGANRESSLKYPNRDWGYGIIDLYNVLNVIRGRFPDSF</sequence>
<dbReference type="CDD" id="cd07478">
    <property type="entry name" value="Peptidases_S8_CspA-like"/>
    <property type="match status" value="1"/>
</dbReference>
<dbReference type="GO" id="GO:0004252">
    <property type="term" value="F:serine-type endopeptidase activity"/>
    <property type="evidence" value="ECO:0007669"/>
    <property type="project" value="InterPro"/>
</dbReference>
<comment type="caution">
    <text evidence="5">Lacks conserved residue(s) required for the propagation of feature annotation.</text>
</comment>
<evidence type="ECO:0000256" key="5">
    <source>
        <dbReference type="PROSITE-ProRule" id="PRU01240"/>
    </source>
</evidence>
<keyword evidence="7" id="KW-1185">Reference proteome</keyword>
<keyword evidence="4" id="KW-0720">Serine protease</keyword>
<dbReference type="Gene3D" id="3.40.50.200">
    <property type="entry name" value="Peptidase S8/S53 domain"/>
    <property type="match status" value="1"/>
</dbReference>
<dbReference type="EMBL" id="AP023367">
    <property type="protein sequence ID" value="BCJ95341.1"/>
    <property type="molecule type" value="Genomic_DNA"/>
</dbReference>
<dbReference type="PROSITE" id="PS00136">
    <property type="entry name" value="SUBTILASE_ASP"/>
    <property type="match status" value="1"/>
</dbReference>
<dbReference type="InterPro" id="IPR034045">
    <property type="entry name" value="Pep_S8_CspA-like"/>
</dbReference>
<dbReference type="GO" id="GO:0006508">
    <property type="term" value="P:proteolysis"/>
    <property type="evidence" value="ECO:0007669"/>
    <property type="project" value="UniProtKB-KW"/>
</dbReference>
<evidence type="ECO:0000256" key="3">
    <source>
        <dbReference type="ARBA" id="ARBA00022801"/>
    </source>
</evidence>
<dbReference type="PROSITE" id="PS51892">
    <property type="entry name" value="SUBTILASE"/>
    <property type="match status" value="1"/>
</dbReference>
<dbReference type="InterPro" id="IPR050131">
    <property type="entry name" value="Peptidase_S8_subtilisin-like"/>
</dbReference>
<dbReference type="InterPro" id="IPR036852">
    <property type="entry name" value="Peptidase_S8/S53_dom_sf"/>
</dbReference>